<dbReference type="Proteomes" id="UP001310594">
    <property type="component" value="Unassembled WGS sequence"/>
</dbReference>
<evidence type="ECO:0000256" key="4">
    <source>
        <dbReference type="ARBA" id="ARBA00023239"/>
    </source>
</evidence>
<dbReference type="GO" id="GO:0046872">
    <property type="term" value="F:metal ion binding"/>
    <property type="evidence" value="ECO:0007669"/>
    <property type="project" value="UniProtKB-KW"/>
</dbReference>
<reference evidence="6" key="1">
    <citation type="submission" date="2023-08" db="EMBL/GenBank/DDBJ databases">
        <title>Black Yeasts Isolated from many extreme environments.</title>
        <authorList>
            <person name="Coleine C."/>
            <person name="Stajich J.E."/>
            <person name="Selbmann L."/>
        </authorList>
    </citation>
    <scope>NUCLEOTIDE SEQUENCE</scope>
    <source>
        <strain evidence="6">CCFEE 5810</strain>
    </source>
</reference>
<evidence type="ECO:0000313" key="7">
    <source>
        <dbReference type="Proteomes" id="UP001310594"/>
    </source>
</evidence>
<keyword evidence="2" id="KW-0479">Metal-binding</keyword>
<keyword evidence="3" id="KW-0862">Zinc</keyword>
<dbReference type="SUPFAM" id="SSF51316">
    <property type="entry name" value="Mss4-like"/>
    <property type="match status" value="1"/>
</dbReference>
<evidence type="ECO:0000256" key="2">
    <source>
        <dbReference type="ARBA" id="ARBA00022723"/>
    </source>
</evidence>
<evidence type="ECO:0000259" key="5">
    <source>
        <dbReference type="PROSITE" id="PS51891"/>
    </source>
</evidence>
<dbReference type="GO" id="GO:0016846">
    <property type="term" value="F:carbon-sulfur lyase activity"/>
    <property type="evidence" value="ECO:0007669"/>
    <property type="project" value="InterPro"/>
</dbReference>
<evidence type="ECO:0000256" key="1">
    <source>
        <dbReference type="ARBA" id="ARBA00005495"/>
    </source>
</evidence>
<dbReference type="PANTHER" id="PTHR33337:SF30">
    <property type="entry name" value="DUF636 DOMAIN PROTEIN (AFU_ORTHOLOGUE AFUA_1G03180)"/>
    <property type="match status" value="1"/>
</dbReference>
<proteinExistence type="inferred from homology"/>
<accession>A0AAN7ZU80</accession>
<evidence type="ECO:0000256" key="3">
    <source>
        <dbReference type="ARBA" id="ARBA00022833"/>
    </source>
</evidence>
<comment type="caution">
    <text evidence="6">The sequence shown here is derived from an EMBL/GenBank/DDBJ whole genome shotgun (WGS) entry which is preliminary data.</text>
</comment>
<dbReference type="Gene3D" id="3.90.1590.10">
    <property type="entry name" value="glutathione-dependent formaldehyde- activating enzyme (gfa)"/>
    <property type="match status" value="1"/>
</dbReference>
<protein>
    <recommendedName>
        <fullName evidence="5">CENP-V/GFA domain-containing protein</fullName>
    </recommendedName>
</protein>
<dbReference type="Pfam" id="PF04828">
    <property type="entry name" value="GFA"/>
    <property type="match status" value="1"/>
</dbReference>
<keyword evidence="4" id="KW-0456">Lyase</keyword>
<name>A0AAN7ZU80_9PEZI</name>
<comment type="similarity">
    <text evidence="1">Belongs to the Gfa family.</text>
</comment>
<dbReference type="PANTHER" id="PTHR33337">
    <property type="entry name" value="GFA DOMAIN-CONTAINING PROTEIN"/>
    <property type="match status" value="1"/>
</dbReference>
<sequence length="142" mass="15524">MKTGSCFCGKLRYEYIGEPAMTVTCHCLTCQKLSGSAFTTNICVPEDKYRVTSGTPKTYDWTHESGMKMEFSFCGDCGANISKTGDHDAFKGMVIVQAGSLDERQEQELPAPAAELYAKQRVSWLPALAGVGQIQELPEVPT</sequence>
<dbReference type="InterPro" id="IPR011057">
    <property type="entry name" value="Mss4-like_sf"/>
</dbReference>
<dbReference type="EMBL" id="JAVRQU010000007">
    <property type="protein sequence ID" value="KAK5700741.1"/>
    <property type="molecule type" value="Genomic_DNA"/>
</dbReference>
<gene>
    <name evidence="6" type="ORF">LTR97_005258</name>
</gene>
<dbReference type="PROSITE" id="PS51891">
    <property type="entry name" value="CENP_V_GFA"/>
    <property type="match status" value="1"/>
</dbReference>
<feature type="domain" description="CENP-V/GFA" evidence="5">
    <location>
        <begin position="2"/>
        <end position="125"/>
    </location>
</feature>
<dbReference type="AlphaFoldDB" id="A0AAN7ZU80"/>
<organism evidence="6 7">
    <name type="scientific">Elasticomyces elasticus</name>
    <dbReference type="NCBI Taxonomy" id="574655"/>
    <lineage>
        <taxon>Eukaryota</taxon>
        <taxon>Fungi</taxon>
        <taxon>Dikarya</taxon>
        <taxon>Ascomycota</taxon>
        <taxon>Pezizomycotina</taxon>
        <taxon>Dothideomycetes</taxon>
        <taxon>Dothideomycetidae</taxon>
        <taxon>Mycosphaerellales</taxon>
        <taxon>Teratosphaeriaceae</taxon>
        <taxon>Elasticomyces</taxon>
    </lineage>
</organism>
<dbReference type="InterPro" id="IPR006913">
    <property type="entry name" value="CENP-V/GFA"/>
</dbReference>
<evidence type="ECO:0000313" key="6">
    <source>
        <dbReference type="EMBL" id="KAK5700741.1"/>
    </source>
</evidence>